<dbReference type="EMBL" id="PJNB01000001">
    <property type="protein sequence ID" value="PKW16585.1"/>
    <property type="molecule type" value="Genomic_DNA"/>
</dbReference>
<evidence type="ECO:0000313" key="11">
    <source>
        <dbReference type="Proteomes" id="UP000233786"/>
    </source>
</evidence>
<comment type="function">
    <text evidence="7">Involved in the methylcitric acid cycle. Catalyzes the cleavage of 2-methylisocitrate to yield pyruvate and succinate.</text>
</comment>
<accession>A0A2N3Y0Y6</accession>
<evidence type="ECO:0000256" key="3">
    <source>
        <dbReference type="ARBA" id="ARBA00022723"/>
    </source>
</evidence>
<keyword evidence="5 10" id="KW-0456">Lyase</keyword>
<dbReference type="InterPro" id="IPR012695">
    <property type="entry name" value="PrpB"/>
</dbReference>
<dbReference type="Proteomes" id="UP000233786">
    <property type="component" value="Unassembled WGS sequence"/>
</dbReference>
<evidence type="ECO:0000256" key="7">
    <source>
        <dbReference type="ARBA" id="ARBA00058526"/>
    </source>
</evidence>
<evidence type="ECO:0000256" key="6">
    <source>
        <dbReference type="ARBA" id="ARBA00051150"/>
    </source>
</evidence>
<evidence type="ECO:0000313" key="10">
    <source>
        <dbReference type="EMBL" id="PKW16585.1"/>
    </source>
</evidence>
<dbReference type="GO" id="GO:0046872">
    <property type="term" value="F:metal ion binding"/>
    <property type="evidence" value="ECO:0007669"/>
    <property type="project" value="UniProtKB-KW"/>
</dbReference>
<keyword evidence="11" id="KW-1185">Reference proteome</keyword>
<dbReference type="InterPro" id="IPR040442">
    <property type="entry name" value="Pyrv_kinase-like_dom_sf"/>
</dbReference>
<evidence type="ECO:0000256" key="4">
    <source>
        <dbReference type="ARBA" id="ARBA00022842"/>
    </source>
</evidence>
<dbReference type="GO" id="GO:0046421">
    <property type="term" value="F:methylisocitrate lyase activity"/>
    <property type="evidence" value="ECO:0007669"/>
    <property type="project" value="InterPro"/>
</dbReference>
<dbReference type="STRING" id="994479.GCA_000194155_07374"/>
<dbReference type="NCBIfam" id="TIGR02317">
    <property type="entry name" value="prpB"/>
    <property type="match status" value="1"/>
</dbReference>
<dbReference type="InterPro" id="IPR018523">
    <property type="entry name" value="Isocitrate_lyase_ph_CS"/>
</dbReference>
<comment type="caution">
    <text evidence="10">The sequence shown here is derived from an EMBL/GenBank/DDBJ whole genome shotgun (WGS) entry which is preliminary data.</text>
</comment>
<dbReference type="Pfam" id="PF13714">
    <property type="entry name" value="PEP_mutase"/>
    <property type="match status" value="1"/>
</dbReference>
<feature type="region of interest" description="Disordered" evidence="9">
    <location>
        <begin position="24"/>
        <end position="47"/>
    </location>
</feature>
<dbReference type="CDD" id="cd00377">
    <property type="entry name" value="ICL_PEPM"/>
    <property type="match status" value="1"/>
</dbReference>
<evidence type="ECO:0000256" key="9">
    <source>
        <dbReference type="SAM" id="MobiDB-lite"/>
    </source>
</evidence>
<evidence type="ECO:0000256" key="1">
    <source>
        <dbReference type="ARBA" id="ARBA00001946"/>
    </source>
</evidence>
<evidence type="ECO:0000256" key="8">
    <source>
        <dbReference type="ARBA" id="ARBA00073849"/>
    </source>
</evidence>
<dbReference type="PROSITE" id="PS00161">
    <property type="entry name" value="ISOCITRATE_LYASE"/>
    <property type="match status" value="1"/>
</dbReference>
<dbReference type="PANTHER" id="PTHR42905">
    <property type="entry name" value="PHOSPHOENOLPYRUVATE CARBOXYLASE"/>
    <property type="match status" value="1"/>
</dbReference>
<sequence length="351" mass="38196">MLVFSLTASSCPIGGKARCGQTRHLRPTRQDLRHRPRLRADPHPGRRDAQRAALLLDRPHGLALHGALNSGGLLRVPGAFNPLSAKLIQDTGFDGVYISGAVLSADLALPDIGLTTLTEVAGRTQQIARVTDLPVLVDADTGFGEPMNVARTVQTLEDTGAAGCHIEDQVNPKRCGHLDGKSVVGAGEMTRRIAAAVQARRDENFVLCARTDARALEGLDAAIDRARAYVDAGADMVFPEALADEAEFERFHAAVDVPLLANMTEFGKSPLLGADTLERLGYNVVIYPVSLLRLAMHAAEEGLRLIRAEGTQEALLDRMQHRSRLYELLDYADYNTFDDNVFNFTEPGRKR</sequence>
<protein>
    <recommendedName>
        <fullName evidence="8">2-methylisocitrate lyase</fullName>
    </recommendedName>
</protein>
<dbReference type="Gene3D" id="3.20.20.60">
    <property type="entry name" value="Phosphoenolpyruvate-binding domains"/>
    <property type="match status" value="1"/>
</dbReference>
<comment type="catalytic activity">
    <reaction evidence="6">
        <text>3-hydroxybutane-1,2,3-tricarboxylate = pyruvate + succinate</text>
        <dbReference type="Rhea" id="RHEA:57504"/>
        <dbReference type="ChEBI" id="CHEBI:15361"/>
        <dbReference type="ChEBI" id="CHEBI:30031"/>
        <dbReference type="ChEBI" id="CHEBI:141790"/>
    </reaction>
</comment>
<keyword evidence="4" id="KW-0460">Magnesium</keyword>
<dbReference type="InterPro" id="IPR039556">
    <property type="entry name" value="ICL/PEPM"/>
</dbReference>
<comment type="similarity">
    <text evidence="2">Belongs to the isocitrate lyase/PEP mutase superfamily. Methylisocitrate lyase family.</text>
</comment>
<dbReference type="InterPro" id="IPR015813">
    <property type="entry name" value="Pyrv/PenolPyrv_kinase-like_dom"/>
</dbReference>
<comment type="cofactor">
    <cofactor evidence="1">
        <name>Mg(2+)</name>
        <dbReference type="ChEBI" id="CHEBI:18420"/>
    </cofactor>
</comment>
<evidence type="ECO:0000256" key="2">
    <source>
        <dbReference type="ARBA" id="ARBA00009282"/>
    </source>
</evidence>
<dbReference type="SUPFAM" id="SSF51621">
    <property type="entry name" value="Phosphoenolpyruvate/pyruvate domain"/>
    <property type="match status" value="1"/>
</dbReference>
<proteinExistence type="inferred from homology"/>
<dbReference type="AlphaFoldDB" id="A0A2N3Y0Y6"/>
<keyword evidence="3" id="KW-0479">Metal-binding</keyword>
<evidence type="ECO:0000256" key="5">
    <source>
        <dbReference type="ARBA" id="ARBA00023239"/>
    </source>
</evidence>
<dbReference type="PANTHER" id="PTHR42905:SF5">
    <property type="entry name" value="CARBOXYVINYL-CARBOXYPHOSPHONATE PHOSPHORYLMUTASE, CHLOROPLASTIC"/>
    <property type="match status" value="1"/>
</dbReference>
<organism evidence="10 11">
    <name type="scientific">Saccharopolyspora spinosa</name>
    <dbReference type="NCBI Taxonomy" id="60894"/>
    <lineage>
        <taxon>Bacteria</taxon>
        <taxon>Bacillati</taxon>
        <taxon>Actinomycetota</taxon>
        <taxon>Actinomycetes</taxon>
        <taxon>Pseudonocardiales</taxon>
        <taxon>Pseudonocardiaceae</taxon>
        <taxon>Saccharopolyspora</taxon>
    </lineage>
</organism>
<feature type="compositionally biased region" description="Basic and acidic residues" evidence="9">
    <location>
        <begin position="28"/>
        <end position="47"/>
    </location>
</feature>
<reference evidence="10" key="1">
    <citation type="submission" date="2017-12" db="EMBL/GenBank/DDBJ databases">
        <title>Sequencing the genomes of 1000 Actinobacteria strains.</title>
        <authorList>
            <person name="Klenk H.-P."/>
        </authorList>
    </citation>
    <scope>NUCLEOTIDE SEQUENCE [LARGE SCALE GENOMIC DNA]</scope>
    <source>
        <strain evidence="10">DSM 44228</strain>
    </source>
</reference>
<gene>
    <name evidence="10" type="ORF">A8926_4427</name>
</gene>
<name>A0A2N3Y0Y6_SACSN</name>
<dbReference type="GO" id="GO:0019629">
    <property type="term" value="P:propionate catabolic process, 2-methylcitrate cycle"/>
    <property type="evidence" value="ECO:0007669"/>
    <property type="project" value="InterPro"/>
</dbReference>
<dbReference type="FunFam" id="3.20.20.60:FF:000009">
    <property type="entry name" value="2-methylisocitrate lyase"/>
    <property type="match status" value="1"/>
</dbReference>